<dbReference type="Pfam" id="PF01554">
    <property type="entry name" value="MatE"/>
    <property type="match status" value="2"/>
</dbReference>
<dbReference type="OrthoDB" id="5242355at2"/>
<evidence type="ECO:0000313" key="9">
    <source>
        <dbReference type="EMBL" id="RCG30077.1"/>
    </source>
</evidence>
<dbReference type="InterPro" id="IPR002528">
    <property type="entry name" value="MATE_fam"/>
</dbReference>
<dbReference type="PIRSF" id="PIRSF006603">
    <property type="entry name" value="DinF"/>
    <property type="match status" value="1"/>
</dbReference>
<feature type="transmembrane region" description="Helical" evidence="8">
    <location>
        <begin position="230"/>
        <end position="251"/>
    </location>
</feature>
<feature type="transmembrane region" description="Helical" evidence="8">
    <location>
        <begin position="263"/>
        <end position="290"/>
    </location>
</feature>
<organism evidence="9 10">
    <name type="scientific">Sphaerisporangium album</name>
    <dbReference type="NCBI Taxonomy" id="509200"/>
    <lineage>
        <taxon>Bacteria</taxon>
        <taxon>Bacillati</taxon>
        <taxon>Actinomycetota</taxon>
        <taxon>Actinomycetes</taxon>
        <taxon>Streptosporangiales</taxon>
        <taxon>Streptosporangiaceae</taxon>
        <taxon>Sphaerisporangium</taxon>
    </lineage>
</organism>
<evidence type="ECO:0000256" key="7">
    <source>
        <dbReference type="ARBA" id="ARBA00023136"/>
    </source>
</evidence>
<comment type="caution">
    <text evidence="9">The sequence shown here is derived from an EMBL/GenBank/DDBJ whole genome shotgun (WGS) entry which is preliminary data.</text>
</comment>
<feature type="transmembrane region" description="Helical" evidence="8">
    <location>
        <begin position="310"/>
        <end position="328"/>
    </location>
</feature>
<proteinExistence type="inferred from homology"/>
<protein>
    <submittedName>
        <fullName evidence="9">MATE family efflux transporter</fullName>
    </submittedName>
</protein>
<name>A0A367FK37_9ACTN</name>
<evidence type="ECO:0000256" key="6">
    <source>
        <dbReference type="ARBA" id="ARBA00022989"/>
    </source>
</evidence>
<dbReference type="GO" id="GO:0042910">
    <property type="term" value="F:xenobiotic transmembrane transporter activity"/>
    <property type="evidence" value="ECO:0007669"/>
    <property type="project" value="InterPro"/>
</dbReference>
<gene>
    <name evidence="9" type="ORF">DQ384_18205</name>
</gene>
<evidence type="ECO:0000256" key="2">
    <source>
        <dbReference type="ARBA" id="ARBA00010199"/>
    </source>
</evidence>
<comment type="similarity">
    <text evidence="2">Belongs to the multi antimicrobial extrusion (MATE) (TC 2.A.66.1) family.</text>
</comment>
<dbReference type="CDD" id="cd13136">
    <property type="entry name" value="MATE_DinF_like"/>
    <property type="match status" value="1"/>
</dbReference>
<dbReference type="NCBIfam" id="TIGR00797">
    <property type="entry name" value="matE"/>
    <property type="match status" value="1"/>
</dbReference>
<feature type="transmembrane region" description="Helical" evidence="8">
    <location>
        <begin position="378"/>
        <end position="398"/>
    </location>
</feature>
<dbReference type="PANTHER" id="PTHR42893">
    <property type="entry name" value="PROTEIN DETOXIFICATION 44, CHLOROPLASTIC-RELATED"/>
    <property type="match status" value="1"/>
</dbReference>
<comment type="subcellular location">
    <subcellularLocation>
        <location evidence="1">Cell membrane</location>
        <topology evidence="1">Multi-pass membrane protein</topology>
    </subcellularLocation>
</comment>
<dbReference type="GO" id="GO:0005886">
    <property type="term" value="C:plasma membrane"/>
    <property type="evidence" value="ECO:0007669"/>
    <property type="project" value="UniProtKB-SubCell"/>
</dbReference>
<keyword evidence="4" id="KW-1003">Cell membrane</keyword>
<feature type="transmembrane region" description="Helical" evidence="8">
    <location>
        <begin position="131"/>
        <end position="152"/>
    </location>
</feature>
<keyword evidence="6 8" id="KW-1133">Transmembrane helix</keyword>
<feature type="transmembrane region" description="Helical" evidence="8">
    <location>
        <begin position="92"/>
        <end position="111"/>
    </location>
</feature>
<evidence type="ECO:0000313" key="10">
    <source>
        <dbReference type="Proteomes" id="UP000253094"/>
    </source>
</evidence>
<dbReference type="PANTHER" id="PTHR42893:SF46">
    <property type="entry name" value="PROTEIN DETOXIFICATION 44, CHLOROPLASTIC"/>
    <property type="match status" value="1"/>
</dbReference>
<dbReference type="GO" id="GO:0015297">
    <property type="term" value="F:antiporter activity"/>
    <property type="evidence" value="ECO:0007669"/>
    <property type="project" value="InterPro"/>
</dbReference>
<dbReference type="InterPro" id="IPR044644">
    <property type="entry name" value="DinF-like"/>
</dbReference>
<evidence type="ECO:0000256" key="4">
    <source>
        <dbReference type="ARBA" id="ARBA00022475"/>
    </source>
</evidence>
<dbReference type="AlphaFoldDB" id="A0A367FK37"/>
<feature type="transmembrane region" description="Helical" evidence="8">
    <location>
        <begin position="159"/>
        <end position="185"/>
    </location>
</feature>
<feature type="transmembrane region" description="Helical" evidence="8">
    <location>
        <begin position="12"/>
        <end position="37"/>
    </location>
</feature>
<evidence type="ECO:0000256" key="3">
    <source>
        <dbReference type="ARBA" id="ARBA00022448"/>
    </source>
</evidence>
<keyword evidence="7 8" id="KW-0472">Membrane</keyword>
<feature type="transmembrane region" description="Helical" evidence="8">
    <location>
        <begin position="191"/>
        <end position="210"/>
    </location>
</feature>
<keyword evidence="5 8" id="KW-0812">Transmembrane</keyword>
<dbReference type="EMBL" id="QOIL01000009">
    <property type="protein sequence ID" value="RCG30077.1"/>
    <property type="molecule type" value="Genomic_DNA"/>
</dbReference>
<evidence type="ECO:0000256" key="5">
    <source>
        <dbReference type="ARBA" id="ARBA00022692"/>
    </source>
</evidence>
<reference evidence="9 10" key="1">
    <citation type="submission" date="2018-06" db="EMBL/GenBank/DDBJ databases">
        <title>Sphaerisporangium craniellae sp. nov., isolated from a marine sponge in the South China Sea.</title>
        <authorList>
            <person name="Li L."/>
        </authorList>
    </citation>
    <scope>NUCLEOTIDE SEQUENCE [LARGE SCALE GENOMIC DNA]</scope>
    <source>
        <strain evidence="9 10">CCTCC AA 208026</strain>
    </source>
</reference>
<evidence type="ECO:0000256" key="8">
    <source>
        <dbReference type="SAM" id="Phobius"/>
    </source>
</evidence>
<dbReference type="Proteomes" id="UP000253094">
    <property type="component" value="Unassembled WGS sequence"/>
</dbReference>
<sequence length="436" mass="44562">MALTSRVGSREILRLAVPAFGALVAEPLFILADYAIVGRLGTVALGALGIAGTALTSLVNVCVFLAYGTTAAVARQVGAGDLPRAVKQGVDGLWLAAAIGVALIAAGWPLAPWIVELFGASPGVAGQAVTYLRISLLGTPAMLVILAGTGILRGLQNTVAPLVVSIGSFALNAALNALFVLVLHWGIAGSAWGTVLAQCLGAVVYVLVVVRAAREHHVPVRPDLAGVRDAGTAGIALLIRTVCMRVVLIVATTVATRMGDAPLAAHAIATQIWTLLAFALDAIAIAGQAITGRTLGAGNVHLTRSATRTMVIWGVGCSVVLGVALVLLRPVLPGLFGADPEVSAELVSVLWIVAILQPVAGVVFVLDGVLIGAGDRRFLAWASALTTLAYLPAAYAVVHTGGGLVALWLALGVWMAARLATLGWRAYGRAWLVTGA</sequence>
<accession>A0A367FK37</accession>
<dbReference type="RefSeq" id="WP_114030017.1">
    <property type="nucleotide sequence ID" value="NZ_QOIL01000009.1"/>
</dbReference>
<evidence type="ECO:0000256" key="1">
    <source>
        <dbReference type="ARBA" id="ARBA00004651"/>
    </source>
</evidence>
<keyword evidence="3" id="KW-0813">Transport</keyword>
<keyword evidence="10" id="KW-1185">Reference proteome</keyword>
<feature type="transmembrane region" description="Helical" evidence="8">
    <location>
        <begin position="43"/>
        <end position="67"/>
    </location>
</feature>
<feature type="transmembrane region" description="Helical" evidence="8">
    <location>
        <begin position="404"/>
        <end position="424"/>
    </location>
</feature>
<dbReference type="InterPro" id="IPR048279">
    <property type="entry name" value="MdtK-like"/>
</dbReference>
<feature type="transmembrane region" description="Helical" evidence="8">
    <location>
        <begin position="348"/>
        <end position="366"/>
    </location>
</feature>